<evidence type="ECO:0000256" key="2">
    <source>
        <dbReference type="ARBA" id="ARBA00022448"/>
    </source>
</evidence>
<evidence type="ECO:0000256" key="4">
    <source>
        <dbReference type="ARBA" id="ARBA00022824"/>
    </source>
</evidence>
<dbReference type="GO" id="GO:1990456">
    <property type="term" value="P:mitochondrion-endoplasmic reticulum membrane tethering"/>
    <property type="evidence" value="ECO:0007669"/>
    <property type="project" value="TreeGrafter"/>
</dbReference>
<keyword evidence="7" id="KW-0446">Lipid-binding</keyword>
<evidence type="ECO:0000259" key="10">
    <source>
        <dbReference type="PROSITE" id="PS51847"/>
    </source>
</evidence>
<feature type="transmembrane region" description="Helical" evidence="9">
    <location>
        <begin position="20"/>
        <end position="37"/>
    </location>
</feature>
<evidence type="ECO:0000256" key="8">
    <source>
        <dbReference type="ARBA" id="ARBA00023136"/>
    </source>
</evidence>
<keyword evidence="5 9" id="KW-1133">Transmembrane helix</keyword>
<evidence type="ECO:0000256" key="5">
    <source>
        <dbReference type="ARBA" id="ARBA00022989"/>
    </source>
</evidence>
<proteinExistence type="predicted"/>
<keyword evidence="8 9" id="KW-0472">Membrane</keyword>
<name>A0AAD4LMZ1_9AGAM</name>
<keyword evidence="3 9" id="KW-0812">Transmembrane</keyword>
<evidence type="ECO:0000256" key="6">
    <source>
        <dbReference type="ARBA" id="ARBA00023055"/>
    </source>
</evidence>
<dbReference type="PANTHER" id="PTHR13466:SF0">
    <property type="entry name" value="SMP-LTD DOMAIN-CONTAINING PROTEIN"/>
    <property type="match status" value="1"/>
</dbReference>
<dbReference type="PANTHER" id="PTHR13466">
    <property type="entry name" value="TEX2 PROTEIN-RELATED"/>
    <property type="match status" value="1"/>
</dbReference>
<dbReference type="GO" id="GO:0032865">
    <property type="term" value="C:ERMES complex"/>
    <property type="evidence" value="ECO:0007669"/>
    <property type="project" value="TreeGrafter"/>
</dbReference>
<gene>
    <name evidence="11" type="ORF">EDB92DRAFT_1840295</name>
</gene>
<keyword evidence="12" id="KW-1185">Reference proteome</keyword>
<sequence length="279" mass="30891">MRSPGDMFTFQPTFTQGLILGQFSILALLAVILKYLFLDTERSQKVPVYADPAPPVLQPSLLSAHVGENSARVESEPTEWLNILLHQIAGVYRSKLRDDLQGIEGDEIVRHRVEDFVNRMRPSGILVRYRVHSVHLGVSAPQLSNARSIPVAGLGPFERNEFDMVYKDDLSISLSTAYLFNYPTLGFARLPVSLTISLSVFSCRAVITPPSPSSPAPALTFTVLPNFTLELQSRSLLGSRAKLADVPKLHELIDSQIRRAIGRWGTLRIPLPGLSHLEA</sequence>
<evidence type="ECO:0000256" key="7">
    <source>
        <dbReference type="ARBA" id="ARBA00023121"/>
    </source>
</evidence>
<dbReference type="Pfam" id="PF10296">
    <property type="entry name" value="MMM1"/>
    <property type="match status" value="2"/>
</dbReference>
<dbReference type="InterPro" id="IPR019411">
    <property type="entry name" value="MMM1_dom"/>
</dbReference>
<reference evidence="11" key="1">
    <citation type="submission" date="2022-01" db="EMBL/GenBank/DDBJ databases">
        <title>Comparative genomics reveals a dynamic genome evolution in the ectomycorrhizal milk-cap (Lactarius) mushrooms.</title>
        <authorList>
            <consortium name="DOE Joint Genome Institute"/>
            <person name="Lebreton A."/>
            <person name="Tang N."/>
            <person name="Kuo A."/>
            <person name="LaButti K."/>
            <person name="Drula E."/>
            <person name="Barry K."/>
            <person name="Clum A."/>
            <person name="Lipzen A."/>
            <person name="Mousain D."/>
            <person name="Ng V."/>
            <person name="Wang R."/>
            <person name="Wang X."/>
            <person name="Dai Y."/>
            <person name="Henrissat B."/>
            <person name="Grigoriev I.V."/>
            <person name="Guerin-Laguette A."/>
            <person name="Yu F."/>
            <person name="Martin F.M."/>
        </authorList>
    </citation>
    <scope>NUCLEOTIDE SEQUENCE</scope>
    <source>
        <strain evidence="11">QP</strain>
    </source>
</reference>
<dbReference type="EMBL" id="JAKELL010000007">
    <property type="protein sequence ID" value="KAH8997531.1"/>
    <property type="molecule type" value="Genomic_DNA"/>
</dbReference>
<evidence type="ECO:0000256" key="9">
    <source>
        <dbReference type="SAM" id="Phobius"/>
    </source>
</evidence>
<dbReference type="PROSITE" id="PS51847">
    <property type="entry name" value="SMP"/>
    <property type="match status" value="1"/>
</dbReference>
<comment type="subcellular location">
    <subcellularLocation>
        <location evidence="1">Endoplasmic reticulum membrane</location>
    </subcellularLocation>
</comment>
<evidence type="ECO:0000313" key="11">
    <source>
        <dbReference type="EMBL" id="KAH8997531.1"/>
    </source>
</evidence>
<protein>
    <submittedName>
        <fullName evidence="11">Maintenance of mitochondrial morphology protein 1</fullName>
    </submittedName>
</protein>
<dbReference type="Proteomes" id="UP001201163">
    <property type="component" value="Unassembled WGS sequence"/>
</dbReference>
<organism evidence="11 12">
    <name type="scientific">Lactarius akahatsu</name>
    <dbReference type="NCBI Taxonomy" id="416441"/>
    <lineage>
        <taxon>Eukaryota</taxon>
        <taxon>Fungi</taxon>
        <taxon>Dikarya</taxon>
        <taxon>Basidiomycota</taxon>
        <taxon>Agaricomycotina</taxon>
        <taxon>Agaricomycetes</taxon>
        <taxon>Russulales</taxon>
        <taxon>Russulaceae</taxon>
        <taxon>Lactarius</taxon>
    </lineage>
</organism>
<dbReference type="GO" id="GO:0005789">
    <property type="term" value="C:endoplasmic reticulum membrane"/>
    <property type="evidence" value="ECO:0007669"/>
    <property type="project" value="UniProtKB-SubCell"/>
</dbReference>
<evidence type="ECO:0000256" key="1">
    <source>
        <dbReference type="ARBA" id="ARBA00004586"/>
    </source>
</evidence>
<comment type="caution">
    <text evidence="11">The sequence shown here is derived from an EMBL/GenBank/DDBJ whole genome shotgun (WGS) entry which is preliminary data.</text>
</comment>
<dbReference type="AlphaFoldDB" id="A0AAD4LMZ1"/>
<feature type="domain" description="SMP-LTD" evidence="10">
    <location>
        <begin position="74"/>
        <end position="279"/>
    </location>
</feature>
<dbReference type="CDD" id="cd21671">
    <property type="entry name" value="SMP_Mmm1"/>
    <property type="match status" value="1"/>
</dbReference>
<keyword evidence="6" id="KW-0445">Lipid transport</keyword>
<dbReference type="GO" id="GO:0015914">
    <property type="term" value="P:phospholipid transport"/>
    <property type="evidence" value="ECO:0007669"/>
    <property type="project" value="TreeGrafter"/>
</dbReference>
<dbReference type="GO" id="GO:0008289">
    <property type="term" value="F:lipid binding"/>
    <property type="evidence" value="ECO:0007669"/>
    <property type="project" value="UniProtKB-KW"/>
</dbReference>
<dbReference type="InterPro" id="IPR031468">
    <property type="entry name" value="SMP_LBD"/>
</dbReference>
<accession>A0AAD4LMZ1</accession>
<evidence type="ECO:0000313" key="12">
    <source>
        <dbReference type="Proteomes" id="UP001201163"/>
    </source>
</evidence>
<keyword evidence="4" id="KW-0256">Endoplasmic reticulum</keyword>
<keyword evidence="2" id="KW-0813">Transport</keyword>
<evidence type="ECO:0000256" key="3">
    <source>
        <dbReference type="ARBA" id="ARBA00022692"/>
    </source>
</evidence>